<gene>
    <name evidence="2" type="ORF">NRB56_02830</name>
</gene>
<keyword evidence="1" id="KW-0472">Membrane</keyword>
<evidence type="ECO:0000256" key="1">
    <source>
        <dbReference type="SAM" id="Phobius"/>
    </source>
</evidence>
<evidence type="ECO:0000313" key="2">
    <source>
        <dbReference type="EMBL" id="MQY24730.1"/>
    </source>
</evidence>
<feature type="transmembrane region" description="Helical" evidence="1">
    <location>
        <begin position="48"/>
        <end position="71"/>
    </location>
</feature>
<accession>A0A7K0DFZ0</accession>
<dbReference type="RefSeq" id="WP_153338644.1">
    <property type="nucleotide sequence ID" value="NZ_WEGI01000001.1"/>
</dbReference>
<protein>
    <submittedName>
        <fullName evidence="2">Uncharacterized protein</fullName>
    </submittedName>
</protein>
<feature type="transmembrane region" description="Helical" evidence="1">
    <location>
        <begin position="17"/>
        <end position="42"/>
    </location>
</feature>
<keyword evidence="1" id="KW-1133">Transmembrane helix</keyword>
<dbReference type="AlphaFoldDB" id="A0A7K0DFZ0"/>
<evidence type="ECO:0000313" key="3">
    <source>
        <dbReference type="Proteomes" id="UP000431401"/>
    </source>
</evidence>
<organism evidence="2 3">
    <name type="scientific">Nocardia aurantia</name>
    <dbReference type="NCBI Taxonomy" id="2585199"/>
    <lineage>
        <taxon>Bacteria</taxon>
        <taxon>Bacillati</taxon>
        <taxon>Actinomycetota</taxon>
        <taxon>Actinomycetes</taxon>
        <taxon>Mycobacteriales</taxon>
        <taxon>Nocardiaceae</taxon>
        <taxon>Nocardia</taxon>
    </lineage>
</organism>
<proteinExistence type="predicted"/>
<reference evidence="2 3" key="1">
    <citation type="submission" date="2019-10" db="EMBL/GenBank/DDBJ databases">
        <title>Nocardia macrotermitis sp. nov. and Nocardia aurantia sp. nov., isolated from the gut of fungus growing-termite Macrotermes natalensis.</title>
        <authorList>
            <person name="Benndorf R."/>
            <person name="Schwitalla J."/>
            <person name="Martin K."/>
            <person name="De Beer W."/>
            <person name="Kaster A.-K."/>
            <person name="Vollmers J."/>
            <person name="Poulsen M."/>
            <person name="Beemelmanns C."/>
        </authorList>
    </citation>
    <scope>NUCLEOTIDE SEQUENCE [LARGE SCALE GENOMIC DNA]</scope>
    <source>
        <strain evidence="2 3">RB56</strain>
    </source>
</reference>
<keyword evidence="3" id="KW-1185">Reference proteome</keyword>
<name>A0A7K0DFZ0_9NOCA</name>
<sequence length="77" mass="8111">MPDPHSRPAPRRSGTPLLYVALGLFAIGLLAIVAILLTPVLSDAEPALWLYVTAMAGTASGLLLALAFALWSGRRAR</sequence>
<dbReference type="Proteomes" id="UP000431401">
    <property type="component" value="Unassembled WGS sequence"/>
</dbReference>
<keyword evidence="1" id="KW-0812">Transmembrane</keyword>
<comment type="caution">
    <text evidence="2">The sequence shown here is derived from an EMBL/GenBank/DDBJ whole genome shotgun (WGS) entry which is preliminary data.</text>
</comment>
<dbReference type="EMBL" id="WEGI01000001">
    <property type="protein sequence ID" value="MQY24730.1"/>
    <property type="molecule type" value="Genomic_DNA"/>
</dbReference>